<protein>
    <submittedName>
        <fullName evidence="1">Uncharacterized protein</fullName>
    </submittedName>
</protein>
<comment type="caution">
    <text evidence="1">The sequence shown here is derived from an EMBL/GenBank/DDBJ whole genome shotgun (WGS) entry which is preliminary data.</text>
</comment>
<proteinExistence type="predicted"/>
<dbReference type="EMBL" id="JAAGMN010002629">
    <property type="protein sequence ID" value="NEE09844.1"/>
    <property type="molecule type" value="Genomic_DNA"/>
</dbReference>
<organism evidence="1">
    <name type="scientific">Streptomyces sp. SID7499</name>
    <dbReference type="NCBI Taxonomy" id="2706086"/>
    <lineage>
        <taxon>Bacteria</taxon>
        <taxon>Bacillati</taxon>
        <taxon>Actinomycetota</taxon>
        <taxon>Actinomycetes</taxon>
        <taxon>Kitasatosporales</taxon>
        <taxon>Streptomycetaceae</taxon>
        <taxon>Streptomyces</taxon>
    </lineage>
</organism>
<reference evidence="1" key="1">
    <citation type="submission" date="2020-01" db="EMBL/GenBank/DDBJ databases">
        <title>Insect and environment-associated Actinomycetes.</title>
        <authorList>
            <person name="Currrie C."/>
            <person name="Chevrette M."/>
            <person name="Carlson C."/>
            <person name="Stubbendieck R."/>
            <person name="Wendt-Pienkowski E."/>
        </authorList>
    </citation>
    <scope>NUCLEOTIDE SEQUENCE</scope>
    <source>
        <strain evidence="1">SID7499</strain>
    </source>
</reference>
<gene>
    <name evidence="1" type="ORF">G3M58_25765</name>
</gene>
<accession>A0A6G3WWL5</accession>
<evidence type="ECO:0000313" key="1">
    <source>
        <dbReference type="EMBL" id="NEE09844.1"/>
    </source>
</evidence>
<sequence length="65" mass="7018">QELAELIEARHPARDGKLEQSAAAFAVALERGVDLEDGWQAWRLGLTPTRAAGQIMGVPVEPARP</sequence>
<feature type="non-terminal residue" evidence="1">
    <location>
        <position position="1"/>
    </location>
</feature>
<name>A0A6G3WWL5_9ACTN</name>
<dbReference type="AlphaFoldDB" id="A0A6G3WWL5"/>